<keyword evidence="1" id="KW-0812">Transmembrane</keyword>
<dbReference type="RefSeq" id="XP_001451734.1">
    <property type="nucleotide sequence ID" value="XM_001451697.1"/>
</dbReference>
<dbReference type="AlphaFoldDB" id="A0DMS0"/>
<evidence type="ECO:0000313" key="2">
    <source>
        <dbReference type="EMBL" id="CAK84337.1"/>
    </source>
</evidence>
<keyword evidence="1" id="KW-0472">Membrane</keyword>
<dbReference type="OMA" id="CKYIWIF"/>
<feature type="transmembrane region" description="Helical" evidence="1">
    <location>
        <begin position="65"/>
        <end position="84"/>
    </location>
</feature>
<reference evidence="2 3" key="1">
    <citation type="journal article" date="2006" name="Nature">
        <title>Global trends of whole-genome duplications revealed by the ciliate Paramecium tetraurelia.</title>
        <authorList>
            <consortium name="Genoscope"/>
            <person name="Aury J.-M."/>
            <person name="Jaillon O."/>
            <person name="Duret L."/>
            <person name="Noel B."/>
            <person name="Jubin C."/>
            <person name="Porcel B.M."/>
            <person name="Segurens B."/>
            <person name="Daubin V."/>
            <person name="Anthouard V."/>
            <person name="Aiach N."/>
            <person name="Arnaiz O."/>
            <person name="Billaut A."/>
            <person name="Beisson J."/>
            <person name="Blanc I."/>
            <person name="Bouhouche K."/>
            <person name="Camara F."/>
            <person name="Duharcourt S."/>
            <person name="Guigo R."/>
            <person name="Gogendeau D."/>
            <person name="Katinka M."/>
            <person name="Keller A.-M."/>
            <person name="Kissmehl R."/>
            <person name="Klotz C."/>
            <person name="Koll F."/>
            <person name="Le Moue A."/>
            <person name="Lepere C."/>
            <person name="Malinsky S."/>
            <person name="Nowacki M."/>
            <person name="Nowak J.K."/>
            <person name="Plattner H."/>
            <person name="Poulain J."/>
            <person name="Ruiz F."/>
            <person name="Serrano V."/>
            <person name="Zagulski M."/>
            <person name="Dessen P."/>
            <person name="Betermier M."/>
            <person name="Weissenbach J."/>
            <person name="Scarpelli C."/>
            <person name="Schachter V."/>
            <person name="Sperling L."/>
            <person name="Meyer E."/>
            <person name="Cohen J."/>
            <person name="Wincker P."/>
        </authorList>
    </citation>
    <scope>NUCLEOTIDE SEQUENCE [LARGE SCALE GENOMIC DNA]</scope>
    <source>
        <strain evidence="2 3">Stock d4-2</strain>
    </source>
</reference>
<dbReference type="KEGG" id="ptm:GSPATT00018541001"/>
<evidence type="ECO:0008006" key="4">
    <source>
        <dbReference type="Google" id="ProtNLM"/>
    </source>
</evidence>
<dbReference type="EMBL" id="CT868507">
    <property type="protein sequence ID" value="CAK84337.1"/>
    <property type="molecule type" value="Genomic_DNA"/>
</dbReference>
<dbReference type="InParanoid" id="A0DMS0"/>
<dbReference type="Proteomes" id="UP000000600">
    <property type="component" value="Unassembled WGS sequence"/>
</dbReference>
<evidence type="ECO:0000256" key="1">
    <source>
        <dbReference type="SAM" id="Phobius"/>
    </source>
</evidence>
<organism evidence="2 3">
    <name type="scientific">Paramecium tetraurelia</name>
    <dbReference type="NCBI Taxonomy" id="5888"/>
    <lineage>
        <taxon>Eukaryota</taxon>
        <taxon>Sar</taxon>
        <taxon>Alveolata</taxon>
        <taxon>Ciliophora</taxon>
        <taxon>Intramacronucleata</taxon>
        <taxon>Oligohymenophorea</taxon>
        <taxon>Peniculida</taxon>
        <taxon>Parameciidae</taxon>
        <taxon>Paramecium</taxon>
    </lineage>
</organism>
<accession>A0DMS0</accession>
<proteinExistence type="predicted"/>
<dbReference type="HOGENOM" id="CLU_2390762_0_0_1"/>
<dbReference type="GeneID" id="5037519"/>
<gene>
    <name evidence="2" type="ORF">GSPATT00018541001</name>
</gene>
<sequence>MSGLLISAVQVLTFSYCGSEYVENKNVLQLCNWIYCWSFYFFTVVMSIPNIPGTLNQYLINQCKYIWIFLTCLLCIEFHMFMVSQKEILVIARK</sequence>
<keyword evidence="3" id="KW-1185">Reference proteome</keyword>
<name>A0DMS0_PARTE</name>
<evidence type="ECO:0000313" key="3">
    <source>
        <dbReference type="Proteomes" id="UP000000600"/>
    </source>
</evidence>
<protein>
    <recommendedName>
        <fullName evidence="4">Cation-transporting P-type ATPase C-terminal domain-containing protein</fullName>
    </recommendedName>
</protein>
<keyword evidence="1" id="KW-1133">Transmembrane helix</keyword>